<dbReference type="Gene3D" id="3.30.465.10">
    <property type="match status" value="1"/>
</dbReference>
<dbReference type="PANTHER" id="PTHR43099:SF2">
    <property type="entry name" value="UPF0053 PROTEIN YRKA"/>
    <property type="match status" value="1"/>
</dbReference>
<dbReference type="PROSITE" id="PS51371">
    <property type="entry name" value="CBS"/>
    <property type="match status" value="2"/>
</dbReference>
<dbReference type="Proteomes" id="UP000031972">
    <property type="component" value="Unassembled WGS sequence"/>
</dbReference>
<evidence type="ECO:0000256" key="11">
    <source>
        <dbReference type="SAM" id="Phobius"/>
    </source>
</evidence>
<dbReference type="SMART" id="SM00116">
    <property type="entry name" value="CBS"/>
    <property type="match status" value="2"/>
</dbReference>
<accession>A0A0C2W2L1</accession>
<evidence type="ECO:0000256" key="4">
    <source>
        <dbReference type="ARBA" id="ARBA00022692"/>
    </source>
</evidence>
<evidence type="ECO:0000259" key="13">
    <source>
        <dbReference type="PROSITE" id="PS51846"/>
    </source>
</evidence>
<evidence type="ECO:0000256" key="1">
    <source>
        <dbReference type="ARBA" id="ARBA00004651"/>
    </source>
</evidence>
<keyword evidence="8 10" id="KW-0472">Membrane</keyword>
<dbReference type="InterPro" id="IPR005170">
    <property type="entry name" value="Transptr-assoc_dom"/>
</dbReference>
<dbReference type="Gene3D" id="3.10.580.10">
    <property type="entry name" value="CBS-domain"/>
    <property type="match status" value="1"/>
</dbReference>
<dbReference type="SUPFAM" id="SSF54631">
    <property type="entry name" value="CBS-domain pair"/>
    <property type="match status" value="1"/>
</dbReference>
<feature type="transmembrane region" description="Helical" evidence="11">
    <location>
        <begin position="99"/>
        <end position="121"/>
    </location>
</feature>
<dbReference type="Pfam" id="PF00571">
    <property type="entry name" value="CBS"/>
    <property type="match status" value="2"/>
</dbReference>
<dbReference type="PANTHER" id="PTHR43099">
    <property type="entry name" value="UPF0053 PROTEIN YRKA"/>
    <property type="match status" value="1"/>
</dbReference>
<keyword evidence="15" id="KW-1185">Reference proteome</keyword>
<dbReference type="FunFam" id="3.10.580.10:FF:000002">
    <property type="entry name" value="Magnesium/cobalt efflux protein CorC"/>
    <property type="match status" value="1"/>
</dbReference>
<evidence type="ECO:0000313" key="14">
    <source>
        <dbReference type="EMBL" id="KIL50866.1"/>
    </source>
</evidence>
<feature type="transmembrane region" description="Helical" evidence="11">
    <location>
        <begin position="6"/>
        <end position="30"/>
    </location>
</feature>
<feature type="domain" description="CNNM transmembrane" evidence="13">
    <location>
        <begin position="1"/>
        <end position="203"/>
    </location>
</feature>
<feature type="domain" description="CBS" evidence="12">
    <location>
        <begin position="287"/>
        <end position="344"/>
    </location>
</feature>
<dbReference type="InterPro" id="IPR051676">
    <property type="entry name" value="UPF0053_domain"/>
</dbReference>
<dbReference type="CDD" id="cd04590">
    <property type="entry name" value="CBS_pair_CorC_HlyC_assoc"/>
    <property type="match status" value="1"/>
</dbReference>
<dbReference type="SMART" id="SM01091">
    <property type="entry name" value="CorC_HlyC"/>
    <property type="match status" value="1"/>
</dbReference>
<dbReference type="OrthoDB" id="9798188at2"/>
<evidence type="ECO:0000256" key="8">
    <source>
        <dbReference type="ARBA" id="ARBA00023136"/>
    </source>
</evidence>
<dbReference type="AlphaFoldDB" id="A0A0C2W2L1"/>
<gene>
    <name evidence="14" type="ORF">KR50_07470</name>
</gene>
<evidence type="ECO:0000256" key="7">
    <source>
        <dbReference type="ARBA" id="ARBA00023122"/>
    </source>
</evidence>
<protein>
    <recommendedName>
        <fullName evidence="16">Transporter associated domain protein</fullName>
    </recommendedName>
</protein>
<evidence type="ECO:0008006" key="16">
    <source>
        <dbReference type="Google" id="ProtNLM"/>
    </source>
</evidence>
<dbReference type="RefSeq" id="WP_041055059.1">
    <property type="nucleotide sequence ID" value="NZ_JXRR01000008.1"/>
</dbReference>
<dbReference type="GO" id="GO:0050660">
    <property type="term" value="F:flavin adenine dinucleotide binding"/>
    <property type="evidence" value="ECO:0007669"/>
    <property type="project" value="InterPro"/>
</dbReference>
<dbReference type="InterPro" id="IPR000644">
    <property type="entry name" value="CBS_dom"/>
</dbReference>
<keyword evidence="4 10" id="KW-0812">Transmembrane</keyword>
<evidence type="ECO:0000259" key="12">
    <source>
        <dbReference type="PROSITE" id="PS51371"/>
    </source>
</evidence>
<proteinExistence type="inferred from homology"/>
<dbReference type="EMBL" id="JXRR01000008">
    <property type="protein sequence ID" value="KIL50866.1"/>
    <property type="molecule type" value="Genomic_DNA"/>
</dbReference>
<evidence type="ECO:0000256" key="10">
    <source>
        <dbReference type="PROSITE-ProRule" id="PRU01193"/>
    </source>
</evidence>
<comment type="caution">
    <text evidence="14">The sequence shown here is derived from an EMBL/GenBank/DDBJ whole genome shotgun (WGS) entry which is preliminary data.</text>
</comment>
<dbReference type="InterPro" id="IPR002550">
    <property type="entry name" value="CNNM"/>
</dbReference>
<dbReference type="InterPro" id="IPR036318">
    <property type="entry name" value="FAD-bd_PCMH-like_sf"/>
</dbReference>
<name>A0A0C2W2L1_9BACL</name>
<feature type="domain" description="CBS" evidence="12">
    <location>
        <begin position="222"/>
        <end position="282"/>
    </location>
</feature>
<dbReference type="InterPro" id="IPR016169">
    <property type="entry name" value="FAD-bd_PCMH_sub2"/>
</dbReference>
<keyword evidence="3" id="KW-1003">Cell membrane</keyword>
<dbReference type="PATRIC" id="fig|220754.4.peg.766"/>
<evidence type="ECO:0000313" key="15">
    <source>
        <dbReference type="Proteomes" id="UP000031972"/>
    </source>
</evidence>
<dbReference type="Pfam" id="PF01595">
    <property type="entry name" value="CNNM"/>
    <property type="match status" value="1"/>
</dbReference>
<feature type="transmembrane region" description="Helical" evidence="11">
    <location>
        <begin position="60"/>
        <end position="79"/>
    </location>
</feature>
<evidence type="ECO:0000256" key="6">
    <source>
        <dbReference type="ARBA" id="ARBA00022989"/>
    </source>
</evidence>
<evidence type="ECO:0000256" key="9">
    <source>
        <dbReference type="PROSITE-ProRule" id="PRU00703"/>
    </source>
</evidence>
<evidence type="ECO:0000256" key="5">
    <source>
        <dbReference type="ARBA" id="ARBA00022737"/>
    </source>
</evidence>
<keyword evidence="6 10" id="KW-1133">Transmembrane helix</keyword>
<dbReference type="Pfam" id="PF03471">
    <property type="entry name" value="CorC_HlyC"/>
    <property type="match status" value="1"/>
</dbReference>
<evidence type="ECO:0000256" key="3">
    <source>
        <dbReference type="ARBA" id="ARBA00022475"/>
    </source>
</evidence>
<evidence type="ECO:0000256" key="2">
    <source>
        <dbReference type="ARBA" id="ARBA00006337"/>
    </source>
</evidence>
<keyword evidence="7 9" id="KW-0129">CBS domain</keyword>
<comment type="subcellular location">
    <subcellularLocation>
        <location evidence="1">Cell membrane</location>
        <topology evidence="1">Multi-pass membrane protein</topology>
    </subcellularLocation>
</comment>
<dbReference type="SUPFAM" id="SSF56176">
    <property type="entry name" value="FAD-binding/transporter-associated domain-like"/>
    <property type="match status" value="1"/>
</dbReference>
<sequence>MDPIIVLNLSLLVLLIALTAFFVGSEFAVVKVRASRLDQLVSEGNKKAVIAKKLSSNLDYYLSACQLGITVTALGLGWLGKPTVERILYPVFDSFDVPASVAATASFIIAFSFVTFLHVVVGELAPKTLAIQYAERMTLLLARPLYWFGQIMKPLIWTLNGSARLLLRAFGVGPAGHDQAHSEEELKIIVTESYKGGEINQTELSYLNNIFAFDDRAVKDIMVPRTQMIAIDQSLNQQEILPIFDEHQYTRYPVTENGDKDHVIGFINVKEMLTNFANGVAINVGDITHDLLLVHETATIKEVLLQMQSQRLHIALVIDEYGGTAGLVTMEDILEEIVGEIRDEFDGDELLDIQQIDDMTYHINGRVLLEELEERFGMHFDESDEIDTIGGWIQRHNEENASDFSIQKGIYRLSVAEMENYQTLLVSLEILKQSKQETDPE</sequence>
<comment type="similarity">
    <text evidence="2">Belongs to the UPF0053 family.</text>
</comment>
<keyword evidence="5" id="KW-0677">Repeat</keyword>
<dbReference type="PROSITE" id="PS51846">
    <property type="entry name" value="CNNM"/>
    <property type="match status" value="1"/>
</dbReference>
<dbReference type="InterPro" id="IPR044751">
    <property type="entry name" value="Ion_transp-like_CBS"/>
</dbReference>
<organism evidence="14 15">
    <name type="scientific">Jeotgalibacillus campisalis</name>
    <dbReference type="NCBI Taxonomy" id="220754"/>
    <lineage>
        <taxon>Bacteria</taxon>
        <taxon>Bacillati</taxon>
        <taxon>Bacillota</taxon>
        <taxon>Bacilli</taxon>
        <taxon>Bacillales</taxon>
        <taxon>Caryophanaceae</taxon>
        <taxon>Jeotgalibacillus</taxon>
    </lineage>
</organism>
<reference evidence="14 15" key="1">
    <citation type="submission" date="2015-01" db="EMBL/GenBank/DDBJ databases">
        <title>Jeotgalibacillus campisalis genome sequencing.</title>
        <authorList>
            <person name="Goh K.M."/>
            <person name="Chan K.-G."/>
            <person name="Yaakop A.S."/>
            <person name="Ee R."/>
            <person name="Gan H.M."/>
            <person name="Chan C.S."/>
        </authorList>
    </citation>
    <scope>NUCLEOTIDE SEQUENCE [LARGE SCALE GENOMIC DNA]</scope>
    <source>
        <strain evidence="14 15">SF-57</strain>
    </source>
</reference>
<dbReference type="GO" id="GO:0005886">
    <property type="term" value="C:plasma membrane"/>
    <property type="evidence" value="ECO:0007669"/>
    <property type="project" value="UniProtKB-SubCell"/>
</dbReference>
<dbReference type="InterPro" id="IPR046342">
    <property type="entry name" value="CBS_dom_sf"/>
</dbReference>